<dbReference type="InterPro" id="IPR050340">
    <property type="entry name" value="Cytosolic_Fe-S_CAF"/>
</dbReference>
<keyword evidence="2" id="KW-0479">Metal-binding</keyword>
<accession>A0A1E3IZS9</accession>
<dbReference type="OrthoDB" id="10253113at2759"/>
<keyword evidence="2" id="KW-0408">Iron</keyword>
<proteinExistence type="inferred from homology"/>
<dbReference type="RefSeq" id="XP_066065678.1">
    <property type="nucleotide sequence ID" value="XM_066209581.1"/>
</dbReference>
<gene>
    <name evidence="5" type="ORF">L203_100114</name>
</gene>
<dbReference type="SUPFAM" id="SSF53920">
    <property type="entry name" value="Fe-only hydrogenase"/>
    <property type="match status" value="1"/>
</dbReference>
<keyword evidence="6" id="KW-1185">Reference proteome</keyword>
<dbReference type="Proteomes" id="UP000094043">
    <property type="component" value="Chromosome 1"/>
</dbReference>
<keyword evidence="2" id="KW-0004">4Fe-4S</keyword>
<dbReference type="PANTHER" id="PTHR11615">
    <property type="entry name" value="NITRATE, FORMATE, IRON DEHYDROGENASE"/>
    <property type="match status" value="1"/>
</dbReference>
<evidence type="ECO:0000256" key="4">
    <source>
        <dbReference type="SAM" id="MobiDB-lite"/>
    </source>
</evidence>
<dbReference type="InterPro" id="IPR009016">
    <property type="entry name" value="Fe_hydrogenase"/>
</dbReference>
<feature type="region of interest" description="Disordered" evidence="4">
    <location>
        <begin position="439"/>
        <end position="458"/>
    </location>
</feature>
<sequence length="666" mass="72695">MAFTGALTITDLDDFLTPSQACIIPIRNSKQSEEKEGQTDIQIDSDNNYYEVSLFPTINNGPEAASTSKKVLEKAEINLNDCLACSGCITSTESMLITMQSQNEVLDFIKTNLTTSNPDAPLYKPRVPVLSISPQTLASLSAAYSSTSSTSSLPPIPLLVLLRRIRALLSQPSNGSWKVWDTTFARHVSLRETVAEFDERRKGKGKAIGMPTLASACPGWVCYAEKAQGDLLPLLSSVRSSQAIVGALVKSWYAQKTHLKPNEIYHITAMPCYDKKLEASRSDFYSSLYSTRDVDCVLTTGELDLLLQELGFNPYISVPNETVPLDTPTDDSPFPELLTHQGSSSGSYLQSIIHNIQHTHPNPTQISIREIRGSADNVEYLLHDLVTGQIIFKGSKVYGFRNLQNLVRKVAKETGIGRSGRSAGGGRLSAAVAARRRKAKVAASTSTPAASGAATPESTRMDVESIASFSLSGAEDTKLDFVEVMACPSGCINGGGQIKPDSSSVDARNVADGTTETMEVDEEGYPRPLADDGSDKNGSMMTLEIGKKRVKGMEEGMRWSTKEWVNKVEQLYWTGLPTPPLSPSLTTSNPNYAVTHSQTQDSNVVGNSLLDGVNRNAQADQLTEEIIRQVCEGDMDKRWEFLRTRYRKVENDILSSVGVTHEAVKW</sequence>
<organism evidence="5 6">
    <name type="scientific">Cryptococcus depauperatus CBS 7841</name>
    <dbReference type="NCBI Taxonomy" id="1295531"/>
    <lineage>
        <taxon>Eukaryota</taxon>
        <taxon>Fungi</taxon>
        <taxon>Dikarya</taxon>
        <taxon>Basidiomycota</taxon>
        <taxon>Agaricomycotina</taxon>
        <taxon>Tremellomycetes</taxon>
        <taxon>Tremellales</taxon>
        <taxon>Cryptococcaceae</taxon>
        <taxon>Cryptococcus</taxon>
    </lineage>
</organism>
<evidence type="ECO:0000256" key="1">
    <source>
        <dbReference type="ARBA" id="ARBA00006596"/>
    </source>
</evidence>
<feature type="compositionally biased region" description="Low complexity" evidence="4">
    <location>
        <begin position="441"/>
        <end position="458"/>
    </location>
</feature>
<evidence type="ECO:0000256" key="3">
    <source>
        <dbReference type="ARBA" id="ARBA00023014"/>
    </source>
</evidence>
<evidence type="ECO:0000256" key="2">
    <source>
        <dbReference type="ARBA" id="ARBA00022485"/>
    </source>
</evidence>
<dbReference type="AlphaFoldDB" id="A0A1E3IZS9"/>
<dbReference type="VEuPathDB" id="FungiDB:L203_00222"/>
<dbReference type="Gene3D" id="3.40.50.1780">
    <property type="match status" value="1"/>
</dbReference>
<keyword evidence="3" id="KW-0411">Iron-sulfur</keyword>
<reference evidence="5" key="2">
    <citation type="journal article" date="2022" name="Elife">
        <title>Obligate sexual reproduction of a homothallic fungus closely related to the Cryptococcus pathogenic species complex.</title>
        <authorList>
            <person name="Passer A.R."/>
            <person name="Clancey S.A."/>
            <person name="Shea T."/>
            <person name="David-Palma M."/>
            <person name="Averette A.F."/>
            <person name="Boekhout T."/>
            <person name="Porcel B.M."/>
            <person name="Nowrousian M."/>
            <person name="Cuomo C.A."/>
            <person name="Sun S."/>
            <person name="Heitman J."/>
            <person name="Coelho M.A."/>
        </authorList>
    </citation>
    <scope>NUCLEOTIDE SEQUENCE</scope>
    <source>
        <strain evidence="5">CBS 7841</strain>
    </source>
</reference>
<reference evidence="5" key="3">
    <citation type="submission" date="2024-01" db="EMBL/GenBank/DDBJ databases">
        <authorList>
            <person name="Coelho M.A."/>
            <person name="David-Palma M."/>
            <person name="Shea T."/>
            <person name="Sun S."/>
            <person name="Cuomo C.A."/>
            <person name="Heitman J."/>
        </authorList>
    </citation>
    <scope>NUCLEOTIDE SEQUENCE</scope>
    <source>
        <strain evidence="5">CBS 7841</strain>
    </source>
</reference>
<dbReference type="KEGG" id="cdep:91084330"/>
<protein>
    <submittedName>
        <fullName evidence="5">Uncharacterized protein</fullName>
    </submittedName>
</protein>
<dbReference type="GO" id="GO:0051539">
    <property type="term" value="F:4 iron, 4 sulfur cluster binding"/>
    <property type="evidence" value="ECO:0007669"/>
    <property type="project" value="UniProtKB-KW"/>
</dbReference>
<dbReference type="Gene3D" id="3.30.70.20">
    <property type="match status" value="1"/>
</dbReference>
<dbReference type="InterPro" id="IPR004108">
    <property type="entry name" value="Fe_hydrogenase_lsu_C"/>
</dbReference>
<dbReference type="Gene3D" id="3.40.950.10">
    <property type="entry name" value="Fe-only Hydrogenase (Larger Subunit), Chain L, domain 3"/>
    <property type="match status" value="1"/>
</dbReference>
<feature type="region of interest" description="Disordered" evidence="4">
    <location>
        <begin position="498"/>
        <end position="540"/>
    </location>
</feature>
<reference evidence="5" key="1">
    <citation type="submission" date="2016-06" db="EMBL/GenBank/DDBJ databases">
        <authorList>
            <person name="Cuomo C."/>
            <person name="Litvintseva A."/>
            <person name="Heitman J."/>
            <person name="Chen Y."/>
            <person name="Sun S."/>
            <person name="Springer D."/>
            <person name="Dromer F."/>
            <person name="Young S."/>
            <person name="Zeng Q."/>
            <person name="Chapman S."/>
            <person name="Gujja S."/>
            <person name="Saif S."/>
            <person name="Birren B."/>
        </authorList>
    </citation>
    <scope>NUCLEOTIDE SEQUENCE</scope>
    <source>
        <strain evidence="5">CBS 7841</strain>
    </source>
</reference>
<name>A0A1E3IZS9_9TREE</name>
<evidence type="ECO:0000313" key="6">
    <source>
        <dbReference type="Proteomes" id="UP000094043"/>
    </source>
</evidence>
<evidence type="ECO:0000313" key="5">
    <source>
        <dbReference type="EMBL" id="WVN84977.1"/>
    </source>
</evidence>
<comment type="similarity">
    <text evidence="1">Belongs to the NARF family.</text>
</comment>
<dbReference type="Pfam" id="PF02906">
    <property type="entry name" value="Fe_hyd_lg_C"/>
    <property type="match status" value="1"/>
</dbReference>
<dbReference type="EMBL" id="CP143784">
    <property type="protein sequence ID" value="WVN84977.1"/>
    <property type="molecule type" value="Genomic_DNA"/>
</dbReference>
<dbReference type="GeneID" id="91084330"/>
<feature type="compositionally biased region" description="Polar residues" evidence="4">
    <location>
        <begin position="500"/>
        <end position="517"/>
    </location>
</feature>